<evidence type="ECO:0000313" key="3">
    <source>
        <dbReference type="Proteomes" id="UP000587002"/>
    </source>
</evidence>
<dbReference type="PANTHER" id="PTHR40053">
    <property type="entry name" value="SPORULATION-CONTROL PROTEIN SPO0M"/>
    <property type="match status" value="1"/>
</dbReference>
<dbReference type="InterPro" id="IPR009776">
    <property type="entry name" value="Spore_0_M"/>
</dbReference>
<feature type="compositionally biased region" description="Basic residues" evidence="1">
    <location>
        <begin position="73"/>
        <end position="82"/>
    </location>
</feature>
<dbReference type="PANTHER" id="PTHR40053:SF1">
    <property type="entry name" value="SPORULATION-CONTROL PROTEIN SPO0M"/>
    <property type="match status" value="1"/>
</dbReference>
<keyword evidence="3" id="KW-1185">Reference proteome</keyword>
<comment type="caution">
    <text evidence="2">The sequence shown here is derived from an EMBL/GenBank/DDBJ whole genome shotgun (WGS) entry which is preliminary data.</text>
</comment>
<dbReference type="RefSeq" id="WP_179723849.1">
    <property type="nucleotide sequence ID" value="NZ_BAABFH010000001.1"/>
</dbReference>
<feature type="compositionally biased region" description="Basic and acidic residues" evidence="1">
    <location>
        <begin position="61"/>
        <end position="72"/>
    </location>
</feature>
<name>A0A853ATP7_9PSEU</name>
<dbReference type="AlphaFoldDB" id="A0A853ATP7"/>
<dbReference type="Proteomes" id="UP000587002">
    <property type="component" value="Unassembled WGS sequence"/>
</dbReference>
<sequence length="274" mass="30462">MFKKLLAAVGAGGAEVDTVLHTPGVQPGGTVHGTVRLRGGEVQQPLDDVFVEFVARVKHEIPGHGPDGDGYRGHHHDRRRRTRETMSAFGRVTVQRGVVLQPGQVVELPFQVQAPLETPITHYEDRPLPGMLVALRTQLEIKGAFDATDTDPIGIGALPAQHVLLNAVEQLGFRLHHADVEYGRFRGTRQQLGFHQEIEFSGSPRYPRIRELEVSFFAGPDGMDVVLEADRRRGLLTGDRDVTNVLHVDYATVGQVDWPAEIHRRIERTGTHWL</sequence>
<reference evidence="2 3" key="1">
    <citation type="submission" date="2020-07" db="EMBL/GenBank/DDBJ databases">
        <title>Sequencing the genomes of 1000 actinobacteria strains.</title>
        <authorList>
            <person name="Klenk H.-P."/>
        </authorList>
    </citation>
    <scope>NUCLEOTIDE SEQUENCE [LARGE SCALE GENOMIC DNA]</scope>
    <source>
        <strain evidence="2 3">DSM 44065</strain>
    </source>
</reference>
<accession>A0A853ATP7</accession>
<gene>
    <name evidence="2" type="ORF">HNR68_004656</name>
</gene>
<organism evidence="2 3">
    <name type="scientific">Saccharopolyspora hordei</name>
    <dbReference type="NCBI Taxonomy" id="1838"/>
    <lineage>
        <taxon>Bacteria</taxon>
        <taxon>Bacillati</taxon>
        <taxon>Actinomycetota</taxon>
        <taxon>Actinomycetes</taxon>
        <taxon>Pseudonocardiales</taxon>
        <taxon>Pseudonocardiaceae</taxon>
        <taxon>Saccharopolyspora</taxon>
    </lineage>
</organism>
<evidence type="ECO:0000313" key="2">
    <source>
        <dbReference type="EMBL" id="NYI86026.1"/>
    </source>
</evidence>
<evidence type="ECO:0000256" key="1">
    <source>
        <dbReference type="SAM" id="MobiDB-lite"/>
    </source>
</evidence>
<feature type="region of interest" description="Disordered" evidence="1">
    <location>
        <begin position="61"/>
        <end position="83"/>
    </location>
</feature>
<dbReference type="EMBL" id="JACCFJ010000001">
    <property type="protein sequence ID" value="NYI86026.1"/>
    <property type="molecule type" value="Genomic_DNA"/>
</dbReference>
<dbReference type="Pfam" id="PF07070">
    <property type="entry name" value="Spo0M"/>
    <property type="match status" value="1"/>
</dbReference>
<proteinExistence type="predicted"/>
<protein>
    <submittedName>
        <fullName evidence="2">Sporulation-control protein</fullName>
    </submittedName>
</protein>